<evidence type="ECO:0000256" key="2">
    <source>
        <dbReference type="SAM" id="Coils"/>
    </source>
</evidence>
<gene>
    <name evidence="4" type="ORF">KQI42_05735</name>
</gene>
<comment type="similarity">
    <text evidence="1">Belongs to the IS150/IS1296 orfA family.</text>
</comment>
<evidence type="ECO:0000256" key="1">
    <source>
        <dbReference type="ARBA" id="ARBA00038232"/>
    </source>
</evidence>
<dbReference type="Pfam" id="PF13518">
    <property type="entry name" value="HTH_28"/>
    <property type="match status" value="1"/>
</dbReference>
<accession>A0ABS6E3L7</accession>
<evidence type="ECO:0000313" key="5">
    <source>
        <dbReference type="Proteomes" id="UP000749471"/>
    </source>
</evidence>
<keyword evidence="2" id="KW-0175">Coiled coil</keyword>
<reference evidence="4 5" key="1">
    <citation type="submission" date="2021-06" db="EMBL/GenBank/DDBJ databases">
        <authorList>
            <person name="Sun Q."/>
            <person name="Li D."/>
        </authorList>
    </citation>
    <scope>NUCLEOTIDE SEQUENCE [LARGE SCALE GENOMIC DNA]</scope>
    <source>
        <strain evidence="4 5">MSJ-40</strain>
    </source>
</reference>
<comment type="caution">
    <text evidence="4">The sequence shown here is derived from an EMBL/GenBank/DDBJ whole genome shotgun (WGS) entry which is preliminary data.</text>
</comment>
<sequence length="106" mass="12740">MTKGRSTKLEERIEIVKYCIDNNKNYQLTAEIFDVSYQQVYGWVRKFEADGEDALIDKRGRNKVESELTEEDKIRLTMKKMEKENERLRAENAFLKKLQELEGRRY</sequence>
<dbReference type="Proteomes" id="UP000749471">
    <property type="component" value="Unassembled WGS sequence"/>
</dbReference>
<organism evidence="4 5">
    <name type="scientific">Tissierella simiarum</name>
    <dbReference type="NCBI Taxonomy" id="2841534"/>
    <lineage>
        <taxon>Bacteria</taxon>
        <taxon>Bacillati</taxon>
        <taxon>Bacillota</taxon>
        <taxon>Tissierellia</taxon>
        <taxon>Tissierellales</taxon>
        <taxon>Tissierellaceae</taxon>
        <taxon>Tissierella</taxon>
    </lineage>
</organism>
<dbReference type="PANTHER" id="PTHR33795">
    <property type="entry name" value="INSERTION ELEMENT IS150 PROTEIN INSJ"/>
    <property type="match status" value="1"/>
</dbReference>
<dbReference type="InterPro" id="IPR052057">
    <property type="entry name" value="IS150/IS1296_orfA-like"/>
</dbReference>
<keyword evidence="5" id="KW-1185">Reference proteome</keyword>
<protein>
    <submittedName>
        <fullName evidence="4">Helix-turn-helix domain-containing protein</fullName>
    </submittedName>
</protein>
<evidence type="ECO:0000259" key="3">
    <source>
        <dbReference type="Pfam" id="PF13518"/>
    </source>
</evidence>
<dbReference type="PANTHER" id="PTHR33795:SF1">
    <property type="entry name" value="INSERTION ELEMENT IS150 PROTEIN INSJ"/>
    <property type="match status" value="1"/>
</dbReference>
<feature type="domain" description="Insertion element IS150 protein InsJ-like helix-turn-helix" evidence="3">
    <location>
        <begin position="11"/>
        <end position="63"/>
    </location>
</feature>
<proteinExistence type="inferred from homology"/>
<dbReference type="EMBL" id="JAHLPM010000004">
    <property type="protein sequence ID" value="MBU5437497.1"/>
    <property type="molecule type" value="Genomic_DNA"/>
</dbReference>
<feature type="coiled-coil region" evidence="2">
    <location>
        <begin position="71"/>
        <end position="101"/>
    </location>
</feature>
<evidence type="ECO:0000313" key="4">
    <source>
        <dbReference type="EMBL" id="MBU5437497.1"/>
    </source>
</evidence>
<dbReference type="InterPro" id="IPR055247">
    <property type="entry name" value="InsJ-like_HTH"/>
</dbReference>
<name>A0ABS6E3L7_9FIRM</name>